<evidence type="ECO:0000313" key="3">
    <source>
        <dbReference type="WBParaSite" id="GPUH_0000168001-mRNA-1"/>
    </source>
</evidence>
<gene>
    <name evidence="1" type="ORF">GPUH_LOCUS1676</name>
</gene>
<reference evidence="1 2" key="2">
    <citation type="submission" date="2018-11" db="EMBL/GenBank/DDBJ databases">
        <authorList>
            <consortium name="Pathogen Informatics"/>
        </authorList>
    </citation>
    <scope>NUCLEOTIDE SEQUENCE [LARGE SCALE GENOMIC DNA]</scope>
</reference>
<proteinExistence type="predicted"/>
<dbReference type="WBParaSite" id="GPUH_0000168001-mRNA-1">
    <property type="protein sequence ID" value="GPUH_0000168001-mRNA-1"/>
    <property type="gene ID" value="GPUH_0000168001"/>
</dbReference>
<dbReference type="EMBL" id="UYRT01002146">
    <property type="protein sequence ID" value="VDK30682.1"/>
    <property type="molecule type" value="Genomic_DNA"/>
</dbReference>
<dbReference type="OrthoDB" id="5868818at2759"/>
<reference evidence="3" key="1">
    <citation type="submission" date="2016-06" db="UniProtKB">
        <authorList>
            <consortium name="WormBaseParasite"/>
        </authorList>
    </citation>
    <scope>IDENTIFICATION</scope>
</reference>
<sequence>MKKFKIFIRIEGPTLREGKADCFPRRRPTVPLTTFKSLRFQFTLKKSAANYCTGSGVVKCPDTRVYITSSIPISVIANNYLNKAAGDSFTVMPVTMAGTQYAVTVPEPKSRRQSSTVYFVALEKATTVNLQIVDQKRKTQTNKTITISASAKEITAFRTGSAKYLFASGNADFLIIVAVQSLESPSAGKSLDFGAYMPTPVLSTDCDNTEDYHISMLVSSTDFYAVQPTPQCKCKINVVGGSEYNMSYTVPSKIHIPFASYSSNAGFYSRYGIFFRVSFMSLNNYRCVK</sequence>
<dbReference type="Proteomes" id="UP000271098">
    <property type="component" value="Unassembled WGS sequence"/>
</dbReference>
<keyword evidence="2" id="KW-1185">Reference proteome</keyword>
<name>A0A183CYY5_9BILA</name>
<accession>A0A183CYY5</accession>
<protein>
    <submittedName>
        <fullName evidence="3">IgGFc_binding domain-containing protein</fullName>
    </submittedName>
</protein>
<evidence type="ECO:0000313" key="2">
    <source>
        <dbReference type="Proteomes" id="UP000271098"/>
    </source>
</evidence>
<evidence type="ECO:0000313" key="1">
    <source>
        <dbReference type="EMBL" id="VDK30682.1"/>
    </source>
</evidence>
<organism evidence="3">
    <name type="scientific">Gongylonema pulchrum</name>
    <dbReference type="NCBI Taxonomy" id="637853"/>
    <lineage>
        <taxon>Eukaryota</taxon>
        <taxon>Metazoa</taxon>
        <taxon>Ecdysozoa</taxon>
        <taxon>Nematoda</taxon>
        <taxon>Chromadorea</taxon>
        <taxon>Rhabditida</taxon>
        <taxon>Spirurina</taxon>
        <taxon>Spiruromorpha</taxon>
        <taxon>Spiruroidea</taxon>
        <taxon>Gongylonematidae</taxon>
        <taxon>Gongylonema</taxon>
    </lineage>
</organism>
<dbReference type="AlphaFoldDB" id="A0A183CYY5"/>